<dbReference type="Pfam" id="PF04075">
    <property type="entry name" value="F420H2_quin_red"/>
    <property type="match status" value="1"/>
</dbReference>
<dbReference type="PANTHER" id="PTHR39428">
    <property type="entry name" value="F420H(2)-DEPENDENT QUINONE REDUCTASE RV1261C"/>
    <property type="match status" value="1"/>
</dbReference>
<evidence type="ECO:0000313" key="4">
    <source>
        <dbReference type="Proteomes" id="UP000601223"/>
    </source>
</evidence>
<reference evidence="3 4" key="1">
    <citation type="submission" date="2021-01" db="EMBL/GenBank/DDBJ databases">
        <title>Whole genome shotgun sequence of Catellatospora bangladeshensis NBRC 107357.</title>
        <authorList>
            <person name="Komaki H."/>
            <person name="Tamura T."/>
        </authorList>
    </citation>
    <scope>NUCLEOTIDE SEQUENCE [LARGE SCALE GENOMIC DNA]</scope>
    <source>
        <strain evidence="3 4">NBRC 107357</strain>
    </source>
</reference>
<dbReference type="EMBL" id="BONF01000052">
    <property type="protein sequence ID" value="GIF85764.1"/>
    <property type="molecule type" value="Genomic_DNA"/>
</dbReference>
<organism evidence="3 4">
    <name type="scientific">Catellatospora bangladeshensis</name>
    <dbReference type="NCBI Taxonomy" id="310355"/>
    <lineage>
        <taxon>Bacteria</taxon>
        <taxon>Bacillati</taxon>
        <taxon>Actinomycetota</taxon>
        <taxon>Actinomycetes</taxon>
        <taxon>Micromonosporales</taxon>
        <taxon>Micromonosporaceae</taxon>
        <taxon>Catellatospora</taxon>
    </lineage>
</organism>
<name>A0A8J3JZC1_9ACTN</name>
<protein>
    <recommendedName>
        <fullName evidence="5">Nitroreductase family deazaflavin-dependent oxidoreductase</fullName>
    </recommendedName>
</protein>
<comment type="caution">
    <text evidence="3">The sequence shown here is derived from an EMBL/GenBank/DDBJ whole genome shotgun (WGS) entry which is preliminary data.</text>
</comment>
<dbReference type="GO" id="GO:0005886">
    <property type="term" value="C:plasma membrane"/>
    <property type="evidence" value="ECO:0007669"/>
    <property type="project" value="TreeGrafter"/>
</dbReference>
<comment type="catalytic activity">
    <reaction evidence="2">
        <text>oxidized coenzyme F420-(gamma-L-Glu)(n) + a quinol + H(+) = reduced coenzyme F420-(gamma-L-Glu)(n) + a quinone</text>
        <dbReference type="Rhea" id="RHEA:39663"/>
        <dbReference type="Rhea" id="RHEA-COMP:12939"/>
        <dbReference type="Rhea" id="RHEA-COMP:14378"/>
        <dbReference type="ChEBI" id="CHEBI:15378"/>
        <dbReference type="ChEBI" id="CHEBI:24646"/>
        <dbReference type="ChEBI" id="CHEBI:132124"/>
        <dbReference type="ChEBI" id="CHEBI:133980"/>
        <dbReference type="ChEBI" id="CHEBI:139511"/>
    </reaction>
</comment>
<dbReference type="SUPFAM" id="SSF50475">
    <property type="entry name" value="FMN-binding split barrel"/>
    <property type="match status" value="1"/>
</dbReference>
<keyword evidence="4" id="KW-1185">Reference proteome</keyword>
<gene>
    <name evidence="3" type="ORF">Cba03nite_71130</name>
</gene>
<dbReference type="Proteomes" id="UP000601223">
    <property type="component" value="Unassembled WGS sequence"/>
</dbReference>
<dbReference type="Gene3D" id="2.30.110.10">
    <property type="entry name" value="Electron Transport, Fmn-binding Protein, Chain A"/>
    <property type="match status" value="1"/>
</dbReference>
<dbReference type="GO" id="GO:0070967">
    <property type="term" value="F:coenzyme F420 binding"/>
    <property type="evidence" value="ECO:0007669"/>
    <property type="project" value="TreeGrafter"/>
</dbReference>
<evidence type="ECO:0008006" key="5">
    <source>
        <dbReference type="Google" id="ProtNLM"/>
    </source>
</evidence>
<evidence type="ECO:0000256" key="1">
    <source>
        <dbReference type="ARBA" id="ARBA00008710"/>
    </source>
</evidence>
<dbReference type="AlphaFoldDB" id="A0A8J3JZC1"/>
<dbReference type="PANTHER" id="PTHR39428:SF1">
    <property type="entry name" value="F420H(2)-DEPENDENT QUINONE REDUCTASE RV1261C"/>
    <property type="match status" value="1"/>
</dbReference>
<dbReference type="GO" id="GO:0016491">
    <property type="term" value="F:oxidoreductase activity"/>
    <property type="evidence" value="ECO:0007669"/>
    <property type="project" value="InterPro"/>
</dbReference>
<evidence type="ECO:0000313" key="3">
    <source>
        <dbReference type="EMBL" id="GIF85764.1"/>
    </source>
</evidence>
<evidence type="ECO:0000256" key="2">
    <source>
        <dbReference type="ARBA" id="ARBA00049106"/>
    </source>
</evidence>
<dbReference type="NCBIfam" id="TIGR00026">
    <property type="entry name" value="hi_GC_TIGR00026"/>
    <property type="match status" value="1"/>
</dbReference>
<comment type="similarity">
    <text evidence="1">Belongs to the F420H(2)-dependent quinone reductase family.</text>
</comment>
<dbReference type="InterPro" id="IPR004378">
    <property type="entry name" value="F420H2_quin_Rdtase"/>
</dbReference>
<sequence>MLRRLARYLGHRTWFARAGRVLVPLDRTVAKLTKGRVVALGLIPTLIITTTGKKSGLPRTQPLAYARDGDHFVVIGSNWGQQSHPAWSANLLANPDAVVTLGGREIPVRGELATGEQRERLLKLLLEVWPAYTTYQQRASNRVIRVFSLIPR</sequence>
<accession>A0A8J3JZC1</accession>
<dbReference type="InterPro" id="IPR012349">
    <property type="entry name" value="Split_barrel_FMN-bd"/>
</dbReference>
<proteinExistence type="inferred from homology"/>